<feature type="compositionally biased region" description="Polar residues" evidence="1">
    <location>
        <begin position="1"/>
        <end position="17"/>
    </location>
</feature>
<feature type="non-terminal residue" evidence="2">
    <location>
        <position position="71"/>
    </location>
</feature>
<protein>
    <submittedName>
        <fullName evidence="2">Uncharacterized protein</fullName>
    </submittedName>
</protein>
<evidence type="ECO:0000256" key="1">
    <source>
        <dbReference type="SAM" id="MobiDB-lite"/>
    </source>
</evidence>
<organism evidence="2">
    <name type="scientific">uncultured Gemmatimonadota bacterium</name>
    <dbReference type="NCBI Taxonomy" id="203437"/>
    <lineage>
        <taxon>Bacteria</taxon>
        <taxon>Pseudomonadati</taxon>
        <taxon>Gemmatimonadota</taxon>
        <taxon>environmental samples</taxon>
    </lineage>
</organism>
<proteinExistence type="predicted"/>
<dbReference type="AlphaFoldDB" id="A0A6J4LJ04"/>
<feature type="non-terminal residue" evidence="2">
    <location>
        <position position="1"/>
    </location>
</feature>
<feature type="compositionally biased region" description="Low complexity" evidence="1">
    <location>
        <begin position="33"/>
        <end position="47"/>
    </location>
</feature>
<dbReference type="EMBL" id="CADCTW010000131">
    <property type="protein sequence ID" value="CAA9335043.1"/>
    <property type="molecule type" value="Genomic_DNA"/>
</dbReference>
<sequence>CVTSSPRSWSTTASGSSRTHRKCPGRTGRVNPATRRSTASARRSSSSCRIAAKTGCAGFPARRFDPPSPSN</sequence>
<reference evidence="2" key="1">
    <citation type="submission" date="2020-02" db="EMBL/GenBank/DDBJ databases">
        <authorList>
            <person name="Meier V. D."/>
        </authorList>
    </citation>
    <scope>NUCLEOTIDE SEQUENCE</scope>
    <source>
        <strain evidence="2">AVDCRST_MAG68</strain>
    </source>
</reference>
<name>A0A6J4LJ04_9BACT</name>
<evidence type="ECO:0000313" key="2">
    <source>
        <dbReference type="EMBL" id="CAA9335043.1"/>
    </source>
</evidence>
<accession>A0A6J4LJ04</accession>
<gene>
    <name evidence="2" type="ORF">AVDCRST_MAG68-2640</name>
</gene>
<feature type="region of interest" description="Disordered" evidence="1">
    <location>
        <begin position="1"/>
        <end position="47"/>
    </location>
</feature>